<comment type="caution">
    <text evidence="1">The sequence shown here is derived from an EMBL/GenBank/DDBJ whole genome shotgun (WGS) entry which is preliminary data.</text>
</comment>
<dbReference type="EMBL" id="JBHUEA010000001">
    <property type="protein sequence ID" value="MFD1720118.1"/>
    <property type="molecule type" value="Genomic_DNA"/>
</dbReference>
<keyword evidence="2" id="KW-1185">Reference proteome</keyword>
<evidence type="ECO:0000313" key="2">
    <source>
        <dbReference type="Proteomes" id="UP001597347"/>
    </source>
</evidence>
<dbReference type="InterPro" id="IPR036196">
    <property type="entry name" value="Ptyr_pPase_sf"/>
</dbReference>
<dbReference type="SUPFAM" id="SSF52788">
    <property type="entry name" value="Phosphotyrosine protein phosphatases I"/>
    <property type="match status" value="1"/>
</dbReference>
<evidence type="ECO:0000313" key="1">
    <source>
        <dbReference type="EMBL" id="MFD1720118.1"/>
    </source>
</evidence>
<protein>
    <recommendedName>
        <fullName evidence="3">Phosphotyrosine protein phosphatase I domain-containing protein</fullName>
    </recommendedName>
</protein>
<organism evidence="1 2">
    <name type="scientific">Amnibacterium endophyticum</name>
    <dbReference type="NCBI Taxonomy" id="2109337"/>
    <lineage>
        <taxon>Bacteria</taxon>
        <taxon>Bacillati</taxon>
        <taxon>Actinomycetota</taxon>
        <taxon>Actinomycetes</taxon>
        <taxon>Micrococcales</taxon>
        <taxon>Microbacteriaceae</taxon>
        <taxon>Amnibacterium</taxon>
    </lineage>
</organism>
<evidence type="ECO:0008006" key="3">
    <source>
        <dbReference type="Google" id="ProtNLM"/>
    </source>
</evidence>
<dbReference type="Proteomes" id="UP001597347">
    <property type="component" value="Unassembled WGS sequence"/>
</dbReference>
<gene>
    <name evidence="1" type="ORF">ACFSBI_01025</name>
</gene>
<reference evidence="2" key="1">
    <citation type="journal article" date="2019" name="Int. J. Syst. Evol. Microbiol.">
        <title>The Global Catalogue of Microorganisms (GCM) 10K type strain sequencing project: providing services to taxonomists for standard genome sequencing and annotation.</title>
        <authorList>
            <consortium name="The Broad Institute Genomics Platform"/>
            <consortium name="The Broad Institute Genome Sequencing Center for Infectious Disease"/>
            <person name="Wu L."/>
            <person name="Ma J."/>
        </authorList>
    </citation>
    <scope>NUCLEOTIDE SEQUENCE [LARGE SCALE GENOMIC DNA]</scope>
    <source>
        <strain evidence="2">CGMCC 1.12471</strain>
    </source>
</reference>
<name>A0ABW4LB77_9MICO</name>
<sequence length="230" mass="24288">MGTVLVVDGSDVCRAPIVSFVLQERLAGAATSSGWTIETRGLTARPGATMCEGAAGRLGWSGAAIAYYGSHRARPLGVHDVADAALILTAERSQRSSVVRMVPGTQARVFTWKEALVLASVLADRVRNGVANPPADLPALAAALHAARGTVPLIEPAVRTGPFHWRRAAEPDVLSVADGHAAAAQHKHVTLEAHDLAGRLGARITELLTERVPAIAPAPERRPRRRRLLA</sequence>
<dbReference type="RefSeq" id="WP_377931325.1">
    <property type="nucleotide sequence ID" value="NZ_JBHUEA010000001.1"/>
</dbReference>
<accession>A0ABW4LB77</accession>
<proteinExistence type="predicted"/>
<dbReference type="Gene3D" id="3.40.50.2300">
    <property type="match status" value="1"/>
</dbReference>